<feature type="region of interest" description="Disordered" evidence="1">
    <location>
        <begin position="253"/>
        <end position="368"/>
    </location>
</feature>
<dbReference type="Proteomes" id="UP001199106">
    <property type="component" value="Unassembled WGS sequence"/>
</dbReference>
<feature type="compositionally biased region" description="Low complexity" evidence="1">
    <location>
        <begin position="284"/>
        <end position="298"/>
    </location>
</feature>
<sequence>MAANQHMETLQAMLNLYLNSGLFLKEQQAGGGTGRMKQQLQRVVPSATERFHDALDELENEVRLAQTVLRRDMALLKQDRRKKDAAAKQQQAEKARLAAEPKKAPPPAPLEDAPVEAEQVATPASAPEPPTEPVHDAPEPPTEPVHDAPEPASAKEPGLQADEAPTNEEDTRAPPPPPIQTDVEPQRDQLFDGTPTTGNAQESEFDFDAMFGDAMDTSADNAHNDIMDTSGDMDFTLDDGHDAPSLLRGLEDFAKDSNDDNANQASNMDIDFTMPDLPGLDMSTEANAYTNENAAPAKPAEPEPAPKAEEPKPAAEPPVEQNKEEPTTTTNDEMMATMATDDLEDLFNMDEYENPEQTQFEDAFFNYE</sequence>
<feature type="compositionally biased region" description="Basic and acidic residues" evidence="1">
    <location>
        <begin position="80"/>
        <end position="103"/>
    </location>
</feature>
<comment type="caution">
    <text evidence="2">The sequence shown here is derived from an EMBL/GenBank/DDBJ whole genome shotgun (WGS) entry which is preliminary data.</text>
</comment>
<keyword evidence="3" id="KW-1185">Reference proteome</keyword>
<accession>A0AAD4NTW8</accession>
<feature type="compositionally biased region" description="Low complexity" evidence="1">
    <location>
        <begin position="260"/>
        <end position="269"/>
    </location>
</feature>
<organism evidence="2 3">
    <name type="scientific">Alternaria panax</name>
    <dbReference type="NCBI Taxonomy" id="48097"/>
    <lineage>
        <taxon>Eukaryota</taxon>
        <taxon>Fungi</taxon>
        <taxon>Dikarya</taxon>
        <taxon>Ascomycota</taxon>
        <taxon>Pezizomycotina</taxon>
        <taxon>Dothideomycetes</taxon>
        <taxon>Pleosporomycetidae</taxon>
        <taxon>Pleosporales</taxon>
        <taxon>Pleosporineae</taxon>
        <taxon>Pleosporaceae</taxon>
        <taxon>Alternaria</taxon>
        <taxon>Alternaria sect. Panax</taxon>
    </lineage>
</organism>
<feature type="compositionally biased region" description="Basic and acidic residues" evidence="1">
    <location>
        <begin position="300"/>
        <end position="313"/>
    </location>
</feature>
<evidence type="ECO:0000313" key="2">
    <source>
        <dbReference type="EMBL" id="KAG9194079.1"/>
    </source>
</evidence>
<dbReference type="EMBL" id="JAANER010000002">
    <property type="protein sequence ID" value="KAG9194079.1"/>
    <property type="molecule type" value="Genomic_DNA"/>
</dbReference>
<protein>
    <submittedName>
        <fullName evidence="2">Uncharacterized protein</fullName>
    </submittedName>
</protein>
<feature type="compositionally biased region" description="Basic and acidic residues" evidence="1">
    <location>
        <begin position="133"/>
        <end position="149"/>
    </location>
</feature>
<feature type="region of interest" description="Disordered" evidence="1">
    <location>
        <begin position="80"/>
        <end position="215"/>
    </location>
</feature>
<name>A0AAD4NTW8_9PLEO</name>
<reference evidence="2" key="1">
    <citation type="submission" date="2021-07" db="EMBL/GenBank/DDBJ databases">
        <title>Genome Resource of American Ginseng Black Spot Pathogen Alternaria panax.</title>
        <authorList>
            <person name="Qiu C."/>
            <person name="Wang W."/>
            <person name="Liu Z."/>
        </authorList>
    </citation>
    <scope>NUCLEOTIDE SEQUENCE</scope>
    <source>
        <strain evidence="2">BNCC115425</strain>
    </source>
</reference>
<feature type="compositionally biased region" description="Low complexity" evidence="1">
    <location>
        <begin position="110"/>
        <end position="125"/>
    </location>
</feature>
<feature type="compositionally biased region" description="Acidic residues" evidence="1">
    <location>
        <begin position="341"/>
        <end position="354"/>
    </location>
</feature>
<gene>
    <name evidence="2" type="ORF">G6011_04114</name>
</gene>
<dbReference type="AlphaFoldDB" id="A0AAD4NTW8"/>
<evidence type="ECO:0000256" key="1">
    <source>
        <dbReference type="SAM" id="MobiDB-lite"/>
    </source>
</evidence>
<evidence type="ECO:0000313" key="3">
    <source>
        <dbReference type="Proteomes" id="UP001199106"/>
    </source>
</evidence>
<proteinExistence type="predicted"/>